<evidence type="ECO:0000256" key="1">
    <source>
        <dbReference type="ARBA" id="ARBA00004141"/>
    </source>
</evidence>
<feature type="transmembrane region" description="Helical" evidence="5">
    <location>
        <begin position="62"/>
        <end position="79"/>
    </location>
</feature>
<keyword evidence="2 5" id="KW-0812">Transmembrane</keyword>
<feature type="transmembrane region" description="Helical" evidence="5">
    <location>
        <begin position="228"/>
        <end position="246"/>
    </location>
</feature>
<dbReference type="PANTHER" id="PTHR22911:SF6">
    <property type="entry name" value="SOLUTE CARRIER FAMILY 35 MEMBER G1"/>
    <property type="match status" value="1"/>
</dbReference>
<dbReference type="SUPFAM" id="SSF103481">
    <property type="entry name" value="Multidrug resistance efflux transporter EmrE"/>
    <property type="match status" value="2"/>
</dbReference>
<feature type="transmembrane region" description="Helical" evidence="5">
    <location>
        <begin position="258"/>
        <end position="277"/>
    </location>
</feature>
<evidence type="ECO:0000256" key="3">
    <source>
        <dbReference type="ARBA" id="ARBA00022989"/>
    </source>
</evidence>
<evidence type="ECO:0000256" key="2">
    <source>
        <dbReference type="ARBA" id="ARBA00022692"/>
    </source>
</evidence>
<dbReference type="Pfam" id="PF00892">
    <property type="entry name" value="EamA"/>
    <property type="match status" value="2"/>
</dbReference>
<keyword evidence="8" id="KW-1185">Reference proteome</keyword>
<feature type="domain" description="EamA" evidence="6">
    <location>
        <begin position="28"/>
        <end position="160"/>
    </location>
</feature>
<dbReference type="KEGG" id="dat:HRM2_09610"/>
<dbReference type="STRING" id="177437.HRM2_09610"/>
<feature type="transmembrane region" description="Helical" evidence="5">
    <location>
        <begin position="144"/>
        <end position="160"/>
    </location>
</feature>
<protein>
    <recommendedName>
        <fullName evidence="6">EamA domain-containing protein</fullName>
    </recommendedName>
</protein>
<keyword evidence="4 5" id="KW-0472">Membrane</keyword>
<feature type="domain" description="EamA" evidence="6">
    <location>
        <begin position="172"/>
        <end position="296"/>
    </location>
</feature>
<dbReference type="EMBL" id="CP001087">
    <property type="protein sequence ID" value="ACN14073.1"/>
    <property type="molecule type" value="Genomic_DNA"/>
</dbReference>
<organism evidence="7 8">
    <name type="scientific">Desulforapulum autotrophicum (strain ATCC 43914 / DSM 3382 / VKM B-1955 / HRM2)</name>
    <name type="common">Desulfobacterium autotrophicum</name>
    <dbReference type="NCBI Taxonomy" id="177437"/>
    <lineage>
        <taxon>Bacteria</taxon>
        <taxon>Pseudomonadati</taxon>
        <taxon>Thermodesulfobacteriota</taxon>
        <taxon>Desulfobacteria</taxon>
        <taxon>Desulfobacterales</taxon>
        <taxon>Desulfobacteraceae</taxon>
        <taxon>Desulforapulum</taxon>
    </lineage>
</organism>
<dbReference type="AlphaFoldDB" id="C0QKK2"/>
<evidence type="ECO:0000313" key="7">
    <source>
        <dbReference type="EMBL" id="ACN14073.1"/>
    </source>
</evidence>
<dbReference type="PANTHER" id="PTHR22911">
    <property type="entry name" value="ACYL-MALONYL CONDENSING ENZYME-RELATED"/>
    <property type="match status" value="1"/>
</dbReference>
<reference evidence="7 8" key="1">
    <citation type="journal article" date="2009" name="Environ. Microbiol.">
        <title>Genome sequence of Desulfobacterium autotrophicum HRM2, a marine sulfate reducer oxidizing organic carbon completely to carbon dioxide.</title>
        <authorList>
            <person name="Strittmatter A.W."/>
            <person name="Liesegang H."/>
            <person name="Rabus R."/>
            <person name="Decker I."/>
            <person name="Amann J."/>
            <person name="Andres S."/>
            <person name="Henne A."/>
            <person name="Fricke W.F."/>
            <person name="Martinez-Arias R."/>
            <person name="Bartels D."/>
            <person name="Goesmann A."/>
            <person name="Krause L."/>
            <person name="Puehler A."/>
            <person name="Klenk H.P."/>
            <person name="Richter M."/>
            <person name="Schuler M."/>
            <person name="Gloeckner F.O."/>
            <person name="Meyerdierks A."/>
            <person name="Gottschalk G."/>
            <person name="Amann R."/>
        </authorList>
    </citation>
    <scope>NUCLEOTIDE SEQUENCE [LARGE SCALE GENOMIC DNA]</scope>
    <source>
        <strain evidence="8">ATCC 43914 / DSM 3382 / HRM2</strain>
    </source>
</reference>
<comment type="subcellular location">
    <subcellularLocation>
        <location evidence="1">Membrane</location>
        <topology evidence="1">Multi-pass membrane protein</topology>
    </subcellularLocation>
</comment>
<dbReference type="Gene3D" id="1.10.3730.20">
    <property type="match status" value="1"/>
</dbReference>
<dbReference type="eggNOG" id="COG0697">
    <property type="taxonomic scope" value="Bacteria"/>
</dbReference>
<dbReference type="OrthoDB" id="5416219at2"/>
<accession>C0QKK2</accession>
<dbReference type="HOGENOM" id="CLU_032828_0_2_7"/>
<dbReference type="Proteomes" id="UP000000442">
    <property type="component" value="Chromosome"/>
</dbReference>
<feature type="transmembrane region" description="Helical" evidence="5">
    <location>
        <begin position="283"/>
        <end position="301"/>
    </location>
</feature>
<keyword evidence="3 5" id="KW-1133">Transmembrane helix</keyword>
<feature type="transmembrane region" description="Helical" evidence="5">
    <location>
        <begin position="172"/>
        <end position="191"/>
    </location>
</feature>
<dbReference type="InterPro" id="IPR000620">
    <property type="entry name" value="EamA_dom"/>
</dbReference>
<evidence type="ECO:0000256" key="5">
    <source>
        <dbReference type="SAM" id="Phobius"/>
    </source>
</evidence>
<evidence type="ECO:0000259" key="6">
    <source>
        <dbReference type="Pfam" id="PF00892"/>
    </source>
</evidence>
<dbReference type="InterPro" id="IPR037185">
    <property type="entry name" value="EmrE-like"/>
</dbReference>
<dbReference type="GO" id="GO:0016020">
    <property type="term" value="C:membrane"/>
    <property type="evidence" value="ECO:0007669"/>
    <property type="project" value="UniProtKB-SubCell"/>
</dbReference>
<feature type="transmembrane region" description="Helical" evidence="5">
    <location>
        <begin position="91"/>
        <end position="110"/>
    </location>
</feature>
<proteinExistence type="predicted"/>
<evidence type="ECO:0000256" key="4">
    <source>
        <dbReference type="ARBA" id="ARBA00023136"/>
    </source>
</evidence>
<feature type="transmembrane region" description="Helical" evidence="5">
    <location>
        <begin position="116"/>
        <end position="137"/>
    </location>
</feature>
<feature type="transmembrane region" description="Helical" evidence="5">
    <location>
        <begin position="27"/>
        <end position="50"/>
    </location>
</feature>
<dbReference type="RefSeq" id="WP_015902862.1">
    <property type="nucleotide sequence ID" value="NC_012108.1"/>
</dbReference>
<name>C0QKK2_DESAH</name>
<sequence>MTIQSAAKNSDRGSSNPSILNYSTRELTGILMIFGSAICFYLATFVIRIAKTETIITPEEFLFGRLLLGFAIVVTIMGVKKKKPLPKNWHFLFGRVVANLFAVLCFYTAVEKTGASTANVLNMTYPIFIAIISWFMIRDQRDPMAIIISVVSFAGVWMILSGNGFTIDIQNLWGLMSGIWASVAIIYLNLLRRDHDSDTILFFVFGAGTFFTYTLFHGKITMPDGNQFYYLFICSILGVAGQYLLTIGNKYVTALESGIISSTRILMAAVLGIFLPYDLPLSPLGWVGAFLIFGANIYLTIRKVKKPQGLCARVKNRD</sequence>
<gene>
    <name evidence="7" type="ordered locus">HRM2_09610</name>
</gene>
<feature type="transmembrane region" description="Helical" evidence="5">
    <location>
        <begin position="198"/>
        <end position="216"/>
    </location>
</feature>
<evidence type="ECO:0000313" key="8">
    <source>
        <dbReference type="Proteomes" id="UP000000442"/>
    </source>
</evidence>